<dbReference type="PANTHER" id="PTHR30590:SF3">
    <property type="entry name" value="HYPOTHETICAL MEMBRANE SPANNING PROTEIN"/>
    <property type="match status" value="1"/>
</dbReference>
<feature type="region of interest" description="Disordered" evidence="1">
    <location>
        <begin position="1"/>
        <end position="31"/>
    </location>
</feature>
<sequence length="412" mass="43112">MTQETPPAERERSETEPDAPPPERDATAAGHDAMAAGRGATTAGRLVGIDLARCLALFGMFAAHVGPDPADGGATGALTEVTHGRSMALFALLAGVTLVIIGGRVTPKTGRPGRQAAAKIVIRAAILLVLGTALTMTGTPVEVILAYYGLFFLLALPLIRLRARTLALIAAVWTLTGPQLSYVFQRFLDGTVDGGTGLDPVTRLSGRAVLDLLVTGTYPALTYMPFVIAGMAVGRLDLTSTAVRVRLAALGGVLVTLAYGGSWLAFRLFPGIPDATGAPSAWWSDADGDPDGRAVWLAAAAPHSETTLSVAGGIGTSLLVIAAALAAVDRLPWLRRPAAPLIAVGTMSLTAYVAHIVALLPLGTDLPEWPPHILIGFMLAVTLPAFAWSRYFRRGPLEYLVYSATKASRRVR</sequence>
<feature type="transmembrane region" description="Helical" evidence="2">
    <location>
        <begin position="166"/>
        <end position="188"/>
    </location>
</feature>
<feature type="transmembrane region" description="Helical" evidence="2">
    <location>
        <begin position="46"/>
        <end position="66"/>
    </location>
</feature>
<feature type="transmembrane region" description="Helical" evidence="2">
    <location>
        <begin position="117"/>
        <end position="137"/>
    </location>
</feature>
<evidence type="ECO:0000256" key="2">
    <source>
        <dbReference type="SAM" id="Phobius"/>
    </source>
</evidence>
<keyword evidence="5" id="KW-1185">Reference proteome</keyword>
<protein>
    <submittedName>
        <fullName evidence="4">DUF418 domain-containing protein</fullName>
    </submittedName>
</protein>
<feature type="compositionally biased region" description="Basic and acidic residues" evidence="1">
    <location>
        <begin position="7"/>
        <end position="26"/>
    </location>
</feature>
<proteinExistence type="predicted"/>
<dbReference type="InterPro" id="IPR052529">
    <property type="entry name" value="Bact_Transport_Assoc"/>
</dbReference>
<feature type="transmembrane region" description="Helical" evidence="2">
    <location>
        <begin position="308"/>
        <end position="328"/>
    </location>
</feature>
<name>A0ABX8QY86_9ACTN</name>
<reference evidence="4" key="1">
    <citation type="submission" date="2020-07" db="EMBL/GenBank/DDBJ databases">
        <authorList>
            <person name="Tarantini F.S."/>
            <person name="Hong K.W."/>
            <person name="Chan K.G."/>
        </authorList>
    </citation>
    <scope>NUCLEOTIDE SEQUENCE</scope>
    <source>
        <strain evidence="4">32-07</strain>
    </source>
</reference>
<evidence type="ECO:0000313" key="5">
    <source>
        <dbReference type="Proteomes" id="UP001049518"/>
    </source>
</evidence>
<feature type="domain" description="DUF418" evidence="3">
    <location>
        <begin position="301"/>
        <end position="405"/>
    </location>
</feature>
<feature type="transmembrane region" description="Helical" evidence="2">
    <location>
        <begin position="208"/>
        <end position="233"/>
    </location>
</feature>
<keyword evidence="2" id="KW-0812">Transmembrane</keyword>
<feature type="transmembrane region" description="Helical" evidence="2">
    <location>
        <begin position="340"/>
        <end position="363"/>
    </location>
</feature>
<keyword evidence="2" id="KW-0472">Membrane</keyword>
<dbReference type="Pfam" id="PF04235">
    <property type="entry name" value="DUF418"/>
    <property type="match status" value="1"/>
</dbReference>
<dbReference type="Proteomes" id="UP001049518">
    <property type="component" value="Chromosome"/>
</dbReference>
<evidence type="ECO:0000259" key="3">
    <source>
        <dbReference type="Pfam" id="PF04235"/>
    </source>
</evidence>
<feature type="transmembrane region" description="Helical" evidence="2">
    <location>
        <begin position="86"/>
        <end position="105"/>
    </location>
</feature>
<organism evidence="4 5">
    <name type="scientific">Actinomadura graeca</name>
    <dbReference type="NCBI Taxonomy" id="2750812"/>
    <lineage>
        <taxon>Bacteria</taxon>
        <taxon>Bacillati</taxon>
        <taxon>Actinomycetota</taxon>
        <taxon>Actinomycetes</taxon>
        <taxon>Streptosporangiales</taxon>
        <taxon>Thermomonosporaceae</taxon>
        <taxon>Actinomadura</taxon>
    </lineage>
</organism>
<accession>A0ABX8QY86</accession>
<feature type="transmembrane region" description="Helical" evidence="2">
    <location>
        <begin position="369"/>
        <end position="388"/>
    </location>
</feature>
<feature type="transmembrane region" description="Helical" evidence="2">
    <location>
        <begin position="143"/>
        <end position="159"/>
    </location>
</feature>
<dbReference type="EMBL" id="CP059572">
    <property type="protein sequence ID" value="QXJ23804.1"/>
    <property type="molecule type" value="Genomic_DNA"/>
</dbReference>
<gene>
    <name evidence="4" type="ORF">AGRA3207_005009</name>
</gene>
<dbReference type="RefSeq" id="WP_231329476.1">
    <property type="nucleotide sequence ID" value="NZ_CP059572.1"/>
</dbReference>
<dbReference type="InterPro" id="IPR007349">
    <property type="entry name" value="DUF418"/>
</dbReference>
<evidence type="ECO:0000313" key="4">
    <source>
        <dbReference type="EMBL" id="QXJ23804.1"/>
    </source>
</evidence>
<dbReference type="PANTHER" id="PTHR30590">
    <property type="entry name" value="INNER MEMBRANE PROTEIN"/>
    <property type="match status" value="1"/>
</dbReference>
<evidence type="ECO:0000256" key="1">
    <source>
        <dbReference type="SAM" id="MobiDB-lite"/>
    </source>
</evidence>
<keyword evidence="2" id="KW-1133">Transmembrane helix</keyword>
<feature type="transmembrane region" description="Helical" evidence="2">
    <location>
        <begin position="245"/>
        <end position="266"/>
    </location>
</feature>